<dbReference type="GeneID" id="19957929"/>
<sequence length="226" mass="25113">MSSRWHQYKAATDAVVEWLQRATTTKAKKAKASGATTTRSIWAAAVAVAEKGLSVPAHIWTELATSIRLRWMATRLLPPDAGRMTFLDLLRAIRFKLAPLRPRSATRRKTATAATSRGLSSAIEALALEDDDHDNDDYDAMPPFDAATYSRPPPEDPRVAQLHADRFRAMCLILDMDELMGEVHAVWAAFKQGETTLVAATAVTNHCVRVIESQASDLHRRWSTIY</sequence>
<evidence type="ECO:0000313" key="2">
    <source>
        <dbReference type="EMBL" id="EQC24905.1"/>
    </source>
</evidence>
<dbReference type="AlphaFoldDB" id="T0PV75"/>
<dbReference type="eggNOG" id="ENOG502SDER">
    <property type="taxonomic scope" value="Eukaryota"/>
</dbReference>
<dbReference type="RefSeq" id="XP_008621663.1">
    <property type="nucleotide sequence ID" value="XM_008623441.1"/>
</dbReference>
<dbReference type="EMBL" id="JH767345">
    <property type="protein sequence ID" value="EQC24905.1"/>
    <property type="molecule type" value="Genomic_DNA"/>
</dbReference>
<dbReference type="PANTHER" id="PTHR38795:SF1">
    <property type="entry name" value="DUF6604 DOMAIN-CONTAINING PROTEIN"/>
    <property type="match status" value="1"/>
</dbReference>
<dbReference type="PANTHER" id="PTHR38795">
    <property type="entry name" value="DUF6604 DOMAIN-CONTAINING PROTEIN"/>
    <property type="match status" value="1"/>
</dbReference>
<keyword evidence="3" id="KW-1185">Reference proteome</keyword>
<gene>
    <name evidence="2" type="ORF">SDRG_17202</name>
</gene>
<organism evidence="2 3">
    <name type="scientific">Saprolegnia diclina (strain VS20)</name>
    <dbReference type="NCBI Taxonomy" id="1156394"/>
    <lineage>
        <taxon>Eukaryota</taxon>
        <taxon>Sar</taxon>
        <taxon>Stramenopiles</taxon>
        <taxon>Oomycota</taxon>
        <taxon>Saprolegniomycetes</taxon>
        <taxon>Saprolegniales</taxon>
        <taxon>Saprolegniaceae</taxon>
        <taxon>Saprolegnia</taxon>
    </lineage>
</organism>
<proteinExistence type="predicted"/>
<protein>
    <recommendedName>
        <fullName evidence="1">DUF6604 domain-containing protein</fullName>
    </recommendedName>
</protein>
<feature type="domain" description="DUF6604" evidence="1">
    <location>
        <begin position="6"/>
        <end position="216"/>
    </location>
</feature>
<evidence type="ECO:0000259" key="1">
    <source>
        <dbReference type="Pfam" id="PF20253"/>
    </source>
</evidence>
<evidence type="ECO:0000313" key="3">
    <source>
        <dbReference type="Proteomes" id="UP000030762"/>
    </source>
</evidence>
<dbReference type="Pfam" id="PF20253">
    <property type="entry name" value="DUF6604"/>
    <property type="match status" value="1"/>
</dbReference>
<dbReference type="VEuPathDB" id="FungiDB:SDRG_17202"/>
<name>T0PV75_SAPDV</name>
<dbReference type="InterPro" id="IPR046539">
    <property type="entry name" value="DUF6604"/>
</dbReference>
<dbReference type="OrthoDB" id="10560850at2759"/>
<reference evidence="2 3" key="1">
    <citation type="submission" date="2012-04" db="EMBL/GenBank/DDBJ databases">
        <title>The Genome Sequence of Saprolegnia declina VS20.</title>
        <authorList>
            <consortium name="The Broad Institute Genome Sequencing Platform"/>
            <person name="Russ C."/>
            <person name="Nusbaum C."/>
            <person name="Tyler B."/>
            <person name="van West P."/>
            <person name="Dieguez-Uribeondo J."/>
            <person name="de Bruijn I."/>
            <person name="Tripathy S."/>
            <person name="Jiang R."/>
            <person name="Young S.K."/>
            <person name="Zeng Q."/>
            <person name="Gargeya S."/>
            <person name="Fitzgerald M."/>
            <person name="Haas B."/>
            <person name="Abouelleil A."/>
            <person name="Alvarado L."/>
            <person name="Arachchi H.M."/>
            <person name="Berlin A."/>
            <person name="Chapman S.B."/>
            <person name="Goldberg J."/>
            <person name="Griggs A."/>
            <person name="Gujja S."/>
            <person name="Hansen M."/>
            <person name="Howarth C."/>
            <person name="Imamovic A."/>
            <person name="Larimer J."/>
            <person name="McCowen C."/>
            <person name="Montmayeur A."/>
            <person name="Murphy C."/>
            <person name="Neiman D."/>
            <person name="Pearson M."/>
            <person name="Priest M."/>
            <person name="Roberts A."/>
            <person name="Saif S."/>
            <person name="Shea T."/>
            <person name="Sisk P."/>
            <person name="Sykes S."/>
            <person name="Wortman J."/>
            <person name="Nusbaum C."/>
            <person name="Birren B."/>
        </authorList>
    </citation>
    <scope>NUCLEOTIDE SEQUENCE [LARGE SCALE GENOMIC DNA]</scope>
    <source>
        <strain evidence="2 3">VS20</strain>
    </source>
</reference>
<accession>T0PV75</accession>
<dbReference type="InParanoid" id="T0PV75"/>
<dbReference type="Proteomes" id="UP000030762">
    <property type="component" value="Unassembled WGS sequence"/>
</dbReference>